<dbReference type="PANTHER" id="PTHR35528:SF3">
    <property type="entry name" value="BLL1675 PROTEIN"/>
    <property type="match status" value="1"/>
</dbReference>
<dbReference type="PANTHER" id="PTHR35528">
    <property type="entry name" value="BLL1675 PROTEIN"/>
    <property type="match status" value="1"/>
</dbReference>
<dbReference type="InterPro" id="IPR032874">
    <property type="entry name" value="DDE_dom"/>
</dbReference>
<evidence type="ECO:0000313" key="2">
    <source>
        <dbReference type="EMBL" id="NIA71405.1"/>
    </source>
</evidence>
<name>A0A967F1L5_9PROT</name>
<reference evidence="2" key="1">
    <citation type="submission" date="2020-03" db="EMBL/GenBank/DDBJ databases">
        <title>Genome of Pelagibius litoralis DSM 21314T.</title>
        <authorList>
            <person name="Wang G."/>
        </authorList>
    </citation>
    <scope>NUCLEOTIDE SEQUENCE</scope>
    <source>
        <strain evidence="2">DSM 21314</strain>
    </source>
</reference>
<dbReference type="EMBL" id="JAAQPH010000022">
    <property type="protein sequence ID" value="NIA71405.1"/>
    <property type="molecule type" value="Genomic_DNA"/>
</dbReference>
<sequence length="80" mass="9500">MRGRRHWLWRAVDDEGEVLDFLMQPQRCAKSARRLLRNLLKKQDFAPKRITTDKLKSYAVAIRKAAPCRWYRQSVDVLGD</sequence>
<keyword evidence="3" id="KW-1185">Reference proteome</keyword>
<comment type="caution">
    <text evidence="2">The sequence shown here is derived from an EMBL/GenBank/DDBJ whole genome shotgun (WGS) entry which is preliminary data.</text>
</comment>
<dbReference type="Pfam" id="PF13610">
    <property type="entry name" value="DDE_Tnp_IS240"/>
    <property type="match status" value="1"/>
</dbReference>
<accession>A0A967F1L5</accession>
<dbReference type="InterPro" id="IPR052183">
    <property type="entry name" value="IS_Transposase"/>
</dbReference>
<evidence type="ECO:0000313" key="3">
    <source>
        <dbReference type="Proteomes" id="UP000761264"/>
    </source>
</evidence>
<protein>
    <submittedName>
        <fullName evidence="2">IS6 family transposase</fullName>
    </submittedName>
</protein>
<evidence type="ECO:0000259" key="1">
    <source>
        <dbReference type="Pfam" id="PF13610"/>
    </source>
</evidence>
<dbReference type="Proteomes" id="UP000761264">
    <property type="component" value="Unassembled WGS sequence"/>
</dbReference>
<dbReference type="AlphaFoldDB" id="A0A967F1L5"/>
<feature type="domain" description="DDE" evidence="1">
    <location>
        <begin position="2"/>
        <end position="65"/>
    </location>
</feature>
<gene>
    <name evidence="2" type="ORF">HBA54_22680</name>
</gene>
<proteinExistence type="predicted"/>
<organism evidence="2 3">
    <name type="scientific">Pelagibius litoralis</name>
    <dbReference type="NCBI Taxonomy" id="374515"/>
    <lineage>
        <taxon>Bacteria</taxon>
        <taxon>Pseudomonadati</taxon>
        <taxon>Pseudomonadota</taxon>
        <taxon>Alphaproteobacteria</taxon>
        <taxon>Rhodospirillales</taxon>
        <taxon>Rhodovibrionaceae</taxon>
        <taxon>Pelagibius</taxon>
    </lineage>
</organism>